<organism evidence="2 3">
    <name type="scientific">Alienimonas californiensis</name>
    <dbReference type="NCBI Taxonomy" id="2527989"/>
    <lineage>
        <taxon>Bacteria</taxon>
        <taxon>Pseudomonadati</taxon>
        <taxon>Planctomycetota</taxon>
        <taxon>Planctomycetia</taxon>
        <taxon>Planctomycetales</taxon>
        <taxon>Planctomycetaceae</taxon>
        <taxon>Alienimonas</taxon>
    </lineage>
</organism>
<reference evidence="2 3" key="1">
    <citation type="submission" date="2019-02" db="EMBL/GenBank/DDBJ databases">
        <title>Deep-cultivation of Planctomycetes and their phenomic and genomic characterization uncovers novel biology.</title>
        <authorList>
            <person name="Wiegand S."/>
            <person name="Jogler M."/>
            <person name="Boedeker C."/>
            <person name="Pinto D."/>
            <person name="Vollmers J."/>
            <person name="Rivas-Marin E."/>
            <person name="Kohn T."/>
            <person name="Peeters S.H."/>
            <person name="Heuer A."/>
            <person name="Rast P."/>
            <person name="Oberbeckmann S."/>
            <person name="Bunk B."/>
            <person name="Jeske O."/>
            <person name="Meyerdierks A."/>
            <person name="Storesund J.E."/>
            <person name="Kallscheuer N."/>
            <person name="Luecker S."/>
            <person name="Lage O.M."/>
            <person name="Pohl T."/>
            <person name="Merkel B.J."/>
            <person name="Hornburger P."/>
            <person name="Mueller R.-W."/>
            <person name="Bruemmer F."/>
            <person name="Labrenz M."/>
            <person name="Spormann A.M."/>
            <person name="Op den Camp H."/>
            <person name="Overmann J."/>
            <person name="Amann R."/>
            <person name="Jetten M.S.M."/>
            <person name="Mascher T."/>
            <person name="Medema M.H."/>
            <person name="Devos D.P."/>
            <person name="Kaster A.-K."/>
            <person name="Ovreas L."/>
            <person name="Rohde M."/>
            <person name="Galperin M.Y."/>
            <person name="Jogler C."/>
        </authorList>
    </citation>
    <scope>NUCLEOTIDE SEQUENCE [LARGE SCALE GENOMIC DNA]</scope>
    <source>
        <strain evidence="2 3">CA12</strain>
    </source>
</reference>
<evidence type="ECO:0000313" key="3">
    <source>
        <dbReference type="Proteomes" id="UP000318741"/>
    </source>
</evidence>
<keyword evidence="2" id="KW-0808">Transferase</keyword>
<keyword evidence="2" id="KW-0418">Kinase</keyword>
<sequence length="319" mass="33165">MPTAGFSGAAVTRVQTSAGEFALRRWPAVPPPRARLEGLHALLAHVRRVAPDLPIAVPVATLGGETLFPLGNRLAQLEPWLPGEPLPATPTSSQLAAAGVALARFHSAAATFDPSPAARPYFAPTPVGTPRSLLDRRQLLAQWLDGGGERAAVCLRSEPPSPFRAHGECLLATLAAVGPTLAARLDAAAGRPVPLAPVLRDVHREHLLVAGDRVTGLIDPAAALADSPAADLARVASSFAVPSLAPLIVAYRTVRPLSEAEEALAGVLHDAGALLSGLAWVARGTWEEHPEARRPAALDRLAHFAAVAARIEPTPGVLV</sequence>
<protein>
    <submittedName>
        <fullName evidence="2">Homoserine kinase</fullName>
    </submittedName>
</protein>
<dbReference type="InterPro" id="IPR011009">
    <property type="entry name" value="Kinase-like_dom_sf"/>
</dbReference>
<dbReference type="RefSeq" id="WP_165700907.1">
    <property type="nucleotide sequence ID" value="NZ_CP036265.1"/>
</dbReference>
<evidence type="ECO:0000259" key="1">
    <source>
        <dbReference type="Pfam" id="PF01636"/>
    </source>
</evidence>
<proteinExistence type="predicted"/>
<dbReference type="Proteomes" id="UP000318741">
    <property type="component" value="Chromosome"/>
</dbReference>
<keyword evidence="3" id="KW-1185">Reference proteome</keyword>
<evidence type="ECO:0000313" key="2">
    <source>
        <dbReference type="EMBL" id="QDT18114.1"/>
    </source>
</evidence>
<dbReference type="AlphaFoldDB" id="A0A517PFI7"/>
<gene>
    <name evidence="2" type="ORF">CA12_42530</name>
</gene>
<name>A0A517PFI7_9PLAN</name>
<feature type="domain" description="Aminoglycoside phosphotransferase" evidence="1">
    <location>
        <begin position="11"/>
        <end position="251"/>
    </location>
</feature>
<dbReference type="GO" id="GO:0016301">
    <property type="term" value="F:kinase activity"/>
    <property type="evidence" value="ECO:0007669"/>
    <property type="project" value="UniProtKB-KW"/>
</dbReference>
<dbReference type="KEGG" id="acaf:CA12_42530"/>
<dbReference type="EMBL" id="CP036265">
    <property type="protein sequence ID" value="QDT18114.1"/>
    <property type="molecule type" value="Genomic_DNA"/>
</dbReference>
<dbReference type="Pfam" id="PF01636">
    <property type="entry name" value="APH"/>
    <property type="match status" value="1"/>
</dbReference>
<accession>A0A517PFI7</accession>
<dbReference type="InterPro" id="IPR002575">
    <property type="entry name" value="Aminoglycoside_PTrfase"/>
</dbReference>
<dbReference type="Gene3D" id="3.90.1200.10">
    <property type="match status" value="1"/>
</dbReference>
<dbReference type="SUPFAM" id="SSF56112">
    <property type="entry name" value="Protein kinase-like (PK-like)"/>
    <property type="match status" value="1"/>
</dbReference>